<sequence>MPRNIEIKAKIEDYQQTKKIFAKITQDEPVKLNQRDVFYNLKSYRLKMRTINNDSHELIFYSRPNSADMKLSKYKRFNIKHPKLVDKILSASLGRAGEVKKVRQLFLKDNIRFHLDRVENLGDFIELEYIIPEKESIQTAKKNVKFITEQLNIKKKDYIDVAYMDLINRKNKK</sequence>
<dbReference type="PANTHER" id="PTHR21028">
    <property type="entry name" value="SI:CH211-156B7.4"/>
    <property type="match status" value="1"/>
</dbReference>
<reference evidence="2" key="1">
    <citation type="submission" date="2020-04" db="EMBL/GenBank/DDBJ databases">
        <title>Deep metagenomics examines the oral microbiome during advanced dental caries in children, revealing novel taxa and co-occurrences with host molecules.</title>
        <authorList>
            <person name="Baker J.L."/>
            <person name="Morton J.T."/>
            <person name="Dinis M."/>
            <person name="Alvarez R."/>
            <person name="Tran N.C."/>
            <person name="Knight R."/>
            <person name="Edlund A."/>
        </authorList>
    </citation>
    <scope>NUCLEOTIDE SEQUENCE</scope>
    <source>
        <strain evidence="2">JCVI_23_bin.22</strain>
    </source>
</reference>
<gene>
    <name evidence="2" type="ORF">HXO88_09130</name>
</gene>
<evidence type="ECO:0000313" key="2">
    <source>
        <dbReference type="EMBL" id="MBF1713865.1"/>
    </source>
</evidence>
<dbReference type="PROSITE" id="PS51707">
    <property type="entry name" value="CYTH"/>
    <property type="match status" value="1"/>
</dbReference>
<dbReference type="InterPro" id="IPR033469">
    <property type="entry name" value="CYTH-like_dom_sf"/>
</dbReference>
<name>A0A930RE87_STRIT</name>
<dbReference type="SUPFAM" id="SSF55154">
    <property type="entry name" value="CYTH-like phosphatases"/>
    <property type="match status" value="1"/>
</dbReference>
<dbReference type="PANTHER" id="PTHR21028:SF2">
    <property type="entry name" value="CYTH DOMAIN-CONTAINING PROTEIN"/>
    <property type="match status" value="1"/>
</dbReference>
<protein>
    <submittedName>
        <fullName evidence="2">Class IV adenylate cyclase</fullName>
    </submittedName>
</protein>
<dbReference type="Pfam" id="PF01928">
    <property type="entry name" value="CYTH"/>
    <property type="match status" value="1"/>
</dbReference>
<evidence type="ECO:0000313" key="3">
    <source>
        <dbReference type="Proteomes" id="UP000721045"/>
    </source>
</evidence>
<dbReference type="EMBL" id="JABZYP010000061">
    <property type="protein sequence ID" value="MBF1713865.1"/>
    <property type="molecule type" value="Genomic_DNA"/>
</dbReference>
<dbReference type="InterPro" id="IPR008173">
    <property type="entry name" value="Adenylyl_cyclase_CyaB"/>
</dbReference>
<feature type="domain" description="CYTH" evidence="1">
    <location>
        <begin position="2"/>
        <end position="169"/>
    </location>
</feature>
<dbReference type="Gene3D" id="2.40.320.10">
    <property type="entry name" value="Hypothetical Protein Pfu-838710-001"/>
    <property type="match status" value="1"/>
</dbReference>
<dbReference type="AlphaFoldDB" id="A0A930RE87"/>
<dbReference type="InterPro" id="IPR023577">
    <property type="entry name" value="CYTH_domain"/>
</dbReference>
<proteinExistence type="predicted"/>
<dbReference type="CDD" id="cd07890">
    <property type="entry name" value="CYTH-like_AC_IV-like"/>
    <property type="match status" value="1"/>
</dbReference>
<dbReference type="Proteomes" id="UP000721045">
    <property type="component" value="Unassembled WGS sequence"/>
</dbReference>
<comment type="caution">
    <text evidence="2">The sequence shown here is derived from an EMBL/GenBank/DDBJ whole genome shotgun (WGS) entry which is preliminary data.</text>
</comment>
<accession>A0A930RE87</accession>
<organism evidence="2 3">
    <name type="scientific">Streptococcus intermedius</name>
    <dbReference type="NCBI Taxonomy" id="1338"/>
    <lineage>
        <taxon>Bacteria</taxon>
        <taxon>Bacillati</taxon>
        <taxon>Bacillota</taxon>
        <taxon>Bacilli</taxon>
        <taxon>Lactobacillales</taxon>
        <taxon>Streptococcaceae</taxon>
        <taxon>Streptococcus</taxon>
        <taxon>Streptococcus anginosus group</taxon>
    </lineage>
</organism>
<evidence type="ECO:0000259" key="1">
    <source>
        <dbReference type="PROSITE" id="PS51707"/>
    </source>
</evidence>